<evidence type="ECO:0000256" key="1">
    <source>
        <dbReference type="SAM" id="SignalP"/>
    </source>
</evidence>
<dbReference type="AlphaFoldDB" id="A2E903"/>
<dbReference type="VEuPathDB" id="TrichDB:TVAGG3_1075290"/>
<proteinExistence type="predicted"/>
<dbReference type="VEuPathDB" id="TrichDB:TVAG_012530"/>
<accession>A2E903</accession>
<dbReference type="KEGG" id="tva:4768824"/>
<protein>
    <submittedName>
        <fullName evidence="2">Uncharacterized protein</fullName>
    </submittedName>
</protein>
<gene>
    <name evidence="2" type="ORF">TVAG_012530</name>
</gene>
<keyword evidence="1" id="KW-0732">Signal</keyword>
<name>A2E903_TRIV3</name>
<dbReference type="InParanoid" id="A2E903"/>
<evidence type="ECO:0000313" key="2">
    <source>
        <dbReference type="EMBL" id="EAY10887.1"/>
    </source>
</evidence>
<feature type="chain" id="PRO_5002643100" evidence="1">
    <location>
        <begin position="19"/>
        <end position="112"/>
    </location>
</feature>
<keyword evidence="3" id="KW-1185">Reference proteome</keyword>
<dbReference type="EMBL" id="DS113330">
    <property type="protein sequence ID" value="EAY10887.1"/>
    <property type="molecule type" value="Genomic_DNA"/>
</dbReference>
<dbReference type="Proteomes" id="UP000001542">
    <property type="component" value="Unassembled WGS sequence"/>
</dbReference>
<organism evidence="2 3">
    <name type="scientific">Trichomonas vaginalis (strain ATCC PRA-98 / G3)</name>
    <dbReference type="NCBI Taxonomy" id="412133"/>
    <lineage>
        <taxon>Eukaryota</taxon>
        <taxon>Metamonada</taxon>
        <taxon>Parabasalia</taxon>
        <taxon>Trichomonadida</taxon>
        <taxon>Trichomonadidae</taxon>
        <taxon>Trichomonas</taxon>
    </lineage>
</organism>
<evidence type="ECO:0000313" key="3">
    <source>
        <dbReference type="Proteomes" id="UP000001542"/>
    </source>
</evidence>
<reference evidence="2" key="2">
    <citation type="journal article" date="2007" name="Science">
        <title>Draft genome sequence of the sexually transmitted pathogen Trichomonas vaginalis.</title>
        <authorList>
            <person name="Carlton J.M."/>
            <person name="Hirt R.P."/>
            <person name="Silva J.C."/>
            <person name="Delcher A.L."/>
            <person name="Schatz M."/>
            <person name="Zhao Q."/>
            <person name="Wortman J.R."/>
            <person name="Bidwell S.L."/>
            <person name="Alsmark U.C.M."/>
            <person name="Besteiro S."/>
            <person name="Sicheritz-Ponten T."/>
            <person name="Noel C.J."/>
            <person name="Dacks J.B."/>
            <person name="Foster P.G."/>
            <person name="Simillion C."/>
            <person name="Van de Peer Y."/>
            <person name="Miranda-Saavedra D."/>
            <person name="Barton G.J."/>
            <person name="Westrop G.D."/>
            <person name="Mueller S."/>
            <person name="Dessi D."/>
            <person name="Fiori P.L."/>
            <person name="Ren Q."/>
            <person name="Paulsen I."/>
            <person name="Zhang H."/>
            <person name="Bastida-Corcuera F.D."/>
            <person name="Simoes-Barbosa A."/>
            <person name="Brown M.T."/>
            <person name="Hayes R.D."/>
            <person name="Mukherjee M."/>
            <person name="Okumura C.Y."/>
            <person name="Schneider R."/>
            <person name="Smith A.J."/>
            <person name="Vanacova S."/>
            <person name="Villalvazo M."/>
            <person name="Haas B.J."/>
            <person name="Pertea M."/>
            <person name="Feldblyum T.V."/>
            <person name="Utterback T.R."/>
            <person name="Shu C.L."/>
            <person name="Osoegawa K."/>
            <person name="de Jong P.J."/>
            <person name="Hrdy I."/>
            <person name="Horvathova L."/>
            <person name="Zubacova Z."/>
            <person name="Dolezal P."/>
            <person name="Malik S.B."/>
            <person name="Logsdon J.M. Jr."/>
            <person name="Henze K."/>
            <person name="Gupta A."/>
            <person name="Wang C.C."/>
            <person name="Dunne R.L."/>
            <person name="Upcroft J.A."/>
            <person name="Upcroft P."/>
            <person name="White O."/>
            <person name="Salzberg S.L."/>
            <person name="Tang P."/>
            <person name="Chiu C.-H."/>
            <person name="Lee Y.-S."/>
            <person name="Embley T.M."/>
            <person name="Coombs G.H."/>
            <person name="Mottram J.C."/>
            <person name="Tachezy J."/>
            <person name="Fraser-Liggett C.M."/>
            <person name="Johnson P.J."/>
        </authorList>
    </citation>
    <scope>NUCLEOTIDE SEQUENCE [LARGE SCALE GENOMIC DNA]</scope>
    <source>
        <strain evidence="2">G3</strain>
    </source>
</reference>
<sequence>MLLFLTLILYSLQDRCHTSRYINRKWKLADGRSLIVYDWTEYCHVYAGKQTSGTSAYISDGTKEDIFDKTSGTVKLADGRTAYVGEDKYLRVMSDNVEKIVTIKLYSHIDFW</sequence>
<reference evidence="2" key="1">
    <citation type="submission" date="2006-10" db="EMBL/GenBank/DDBJ databases">
        <authorList>
            <person name="Amadeo P."/>
            <person name="Zhao Q."/>
            <person name="Wortman J."/>
            <person name="Fraser-Liggett C."/>
            <person name="Carlton J."/>
        </authorList>
    </citation>
    <scope>NUCLEOTIDE SEQUENCE</scope>
    <source>
        <strain evidence="2">G3</strain>
    </source>
</reference>
<feature type="signal peptide" evidence="1">
    <location>
        <begin position="1"/>
        <end position="18"/>
    </location>
</feature>
<dbReference type="RefSeq" id="XP_001323110.1">
    <property type="nucleotide sequence ID" value="XM_001323075.1"/>
</dbReference>